<dbReference type="InterPro" id="IPR027417">
    <property type="entry name" value="P-loop_NTPase"/>
</dbReference>
<evidence type="ECO:0000259" key="7">
    <source>
        <dbReference type="PROSITE" id="PS50893"/>
    </source>
</evidence>
<protein>
    <submittedName>
        <fullName evidence="8">Lipooligosaccharide transport system ATP-binding protein</fullName>
    </submittedName>
</protein>
<gene>
    <name evidence="8" type="ORF">SAMN04489707_100950</name>
</gene>
<dbReference type="InterPro" id="IPR017871">
    <property type="entry name" value="ABC_transporter-like_CS"/>
</dbReference>
<evidence type="ECO:0000256" key="5">
    <source>
        <dbReference type="ARBA" id="ARBA00022741"/>
    </source>
</evidence>
<feature type="domain" description="ABC transporter" evidence="7">
    <location>
        <begin position="7"/>
        <end position="243"/>
    </location>
</feature>
<sequence length="315" mass="34528">MPAPLLFEACDLRKRYGATTVVDGLSFSIAAGECLGVIGPNGAGKTTTVRMCLGQTTPDAGQVHYHPPQGGAPLEMPRDALAIKARLGVVSQFDTLDPDFTCAENLEVFGRYFGLKPAAMRARIPRLLEFAALGHKAQARPGELSGGMRRRLSLARALVNDPHLLLLDEPTTGLDPQARHLMWERLQQLLQQGCAILLTTHFMDEAERLCARLLVLDHGRKIAEGRPRELIAEHLEPEVVEAYGNGALALAQDAALRTLAQRVEVSGETVFFYTQDARPLLQALAARAHLRTLHRPANLEDLFLKLTGRQIREDG</sequence>
<dbReference type="SMART" id="SM00382">
    <property type="entry name" value="AAA"/>
    <property type="match status" value="1"/>
</dbReference>
<dbReference type="OrthoDB" id="9804819at2"/>
<dbReference type="SUPFAM" id="SSF52540">
    <property type="entry name" value="P-loop containing nucleoside triphosphate hydrolases"/>
    <property type="match status" value="1"/>
</dbReference>
<evidence type="ECO:0000256" key="3">
    <source>
        <dbReference type="ARBA" id="ARBA00022458"/>
    </source>
</evidence>
<keyword evidence="4" id="KW-0472">Membrane</keyword>
<dbReference type="PROSITE" id="PS50893">
    <property type="entry name" value="ABC_TRANSPORTER_2"/>
    <property type="match status" value="1"/>
</dbReference>
<comment type="similarity">
    <text evidence="1">Belongs to the ABC transporter superfamily.</text>
</comment>
<dbReference type="PANTHER" id="PTHR42711:SF5">
    <property type="entry name" value="ABC TRANSPORTER ATP-BINDING PROTEIN NATA"/>
    <property type="match status" value="1"/>
</dbReference>
<keyword evidence="3" id="KW-0536">Nodulation</keyword>
<evidence type="ECO:0000256" key="1">
    <source>
        <dbReference type="ARBA" id="ARBA00005417"/>
    </source>
</evidence>
<keyword evidence="4" id="KW-1003">Cell membrane</keyword>
<accession>A0A1I7H956</accession>
<keyword evidence="9" id="KW-1185">Reference proteome</keyword>
<dbReference type="STRING" id="343013.SAMN04489707_100950"/>
<evidence type="ECO:0000313" key="9">
    <source>
        <dbReference type="Proteomes" id="UP000183656"/>
    </source>
</evidence>
<reference evidence="8 9" key="1">
    <citation type="submission" date="2016-10" db="EMBL/GenBank/DDBJ databases">
        <authorList>
            <person name="de Groot N.N."/>
        </authorList>
    </citation>
    <scope>NUCLEOTIDE SEQUENCE [LARGE SCALE GENOMIC DNA]</scope>
    <source>
        <strain evidence="8 9">R-24608</strain>
    </source>
</reference>
<organism evidence="8 9">
    <name type="scientific">Paenacidovorax caeni</name>
    <dbReference type="NCBI Taxonomy" id="343013"/>
    <lineage>
        <taxon>Bacteria</taxon>
        <taxon>Pseudomonadati</taxon>
        <taxon>Pseudomonadota</taxon>
        <taxon>Betaproteobacteria</taxon>
        <taxon>Burkholderiales</taxon>
        <taxon>Comamonadaceae</taxon>
        <taxon>Paenacidovorax</taxon>
    </lineage>
</organism>
<dbReference type="Proteomes" id="UP000183656">
    <property type="component" value="Unassembled WGS sequence"/>
</dbReference>
<dbReference type="GO" id="GO:0016887">
    <property type="term" value="F:ATP hydrolysis activity"/>
    <property type="evidence" value="ECO:0007669"/>
    <property type="project" value="InterPro"/>
</dbReference>
<evidence type="ECO:0000313" key="8">
    <source>
        <dbReference type="EMBL" id="SFU57056.1"/>
    </source>
</evidence>
<dbReference type="PROSITE" id="PS00211">
    <property type="entry name" value="ABC_TRANSPORTER_1"/>
    <property type="match status" value="1"/>
</dbReference>
<dbReference type="EMBL" id="FPBX01000009">
    <property type="protein sequence ID" value="SFU57056.1"/>
    <property type="molecule type" value="Genomic_DNA"/>
</dbReference>
<name>A0A1I7H956_9BURK</name>
<dbReference type="PANTHER" id="PTHR42711">
    <property type="entry name" value="ABC TRANSPORTER ATP-BINDING PROTEIN"/>
    <property type="match status" value="1"/>
</dbReference>
<evidence type="ECO:0000256" key="4">
    <source>
        <dbReference type="ARBA" id="ARBA00022475"/>
    </source>
</evidence>
<dbReference type="InterPro" id="IPR003593">
    <property type="entry name" value="AAA+_ATPase"/>
</dbReference>
<proteinExistence type="inferred from homology"/>
<keyword evidence="5" id="KW-0547">Nucleotide-binding</keyword>
<dbReference type="Gene3D" id="3.40.50.300">
    <property type="entry name" value="P-loop containing nucleotide triphosphate hydrolases"/>
    <property type="match status" value="1"/>
</dbReference>
<evidence type="ECO:0000256" key="2">
    <source>
        <dbReference type="ARBA" id="ARBA00022448"/>
    </source>
</evidence>
<dbReference type="Pfam" id="PF00005">
    <property type="entry name" value="ABC_tran"/>
    <property type="match status" value="1"/>
</dbReference>
<dbReference type="GO" id="GO:0005524">
    <property type="term" value="F:ATP binding"/>
    <property type="evidence" value="ECO:0007669"/>
    <property type="project" value="UniProtKB-KW"/>
</dbReference>
<evidence type="ECO:0000256" key="6">
    <source>
        <dbReference type="ARBA" id="ARBA00022840"/>
    </source>
</evidence>
<dbReference type="InterPro" id="IPR050763">
    <property type="entry name" value="ABC_transporter_ATP-binding"/>
</dbReference>
<dbReference type="RefSeq" id="WP_054255910.1">
    <property type="nucleotide sequence ID" value="NZ_CYIG01000011.1"/>
</dbReference>
<keyword evidence="6 8" id="KW-0067">ATP-binding</keyword>
<dbReference type="InterPro" id="IPR003439">
    <property type="entry name" value="ABC_transporter-like_ATP-bd"/>
</dbReference>
<keyword evidence="2" id="KW-0813">Transport</keyword>
<dbReference type="AlphaFoldDB" id="A0A1I7H956"/>